<dbReference type="GO" id="GO:0005840">
    <property type="term" value="C:ribosome"/>
    <property type="evidence" value="ECO:0007669"/>
    <property type="project" value="UniProtKB-KW"/>
</dbReference>
<dbReference type="GO" id="GO:0003676">
    <property type="term" value="F:nucleic acid binding"/>
    <property type="evidence" value="ECO:0007669"/>
    <property type="project" value="InterPro"/>
</dbReference>
<proteinExistence type="inferred from homology"/>
<keyword evidence="2 4" id="KW-0808">Transferase</keyword>
<dbReference type="InterPro" id="IPR002052">
    <property type="entry name" value="DNA_methylase_N6_adenine_CS"/>
</dbReference>
<keyword evidence="6" id="KW-0687">Ribonucleoprotein</keyword>
<sequence>METSFEEENVSNTNIENIAEQLHTIADFCRYGASIFNQAELFYGHGNDNALNEALTLVMFALSLPEEMSQDVMTCRLVDFEKKNILALFAQRIETQQPIAYITNLAYFAQLPFYVDERVLVPRSPIGELIEKHFSPYFTEKNPPQRILDLCTGSGCIAIACASYFPDAEVDAVDLSIDALNVAEINIENHGLTEQVIPIQSDVFSGIVAQKYDLIVSNPPYVDQDDIDSLPAEFTHEPEMGLGCGEDGLDIVRIILAQSAQHLNDDGVLICEVGNSQYHVEALYPDVDFTWLSFERGGHGVFMLNKAQLAQHGETFLAALKTT</sequence>
<dbReference type="PANTHER" id="PTHR47806">
    <property type="entry name" value="50S RIBOSOMAL PROTEIN L3 GLUTAMINE METHYLTRANSFERASE"/>
    <property type="match status" value="1"/>
</dbReference>
<keyword evidence="3 4" id="KW-0949">S-adenosyl-L-methionine</keyword>
<comment type="caution">
    <text evidence="6">The sequence shown here is derived from an EMBL/GenBank/DDBJ whole genome shotgun (WGS) entry which is preliminary data.</text>
</comment>
<protein>
    <recommendedName>
        <fullName evidence="4">Ribosomal protein uL3 glutamine methyltransferase</fullName>
        <shortName evidence="4">uL3 MTase</shortName>
        <ecNumber evidence="4">2.1.1.298</ecNumber>
    </recommendedName>
    <alternativeName>
        <fullName evidence="4">N5-glutamine methyltransferase PrmB</fullName>
    </alternativeName>
</protein>
<keyword evidence="6" id="KW-0689">Ribosomal protein</keyword>
<gene>
    <name evidence="4" type="primary">prmB</name>
    <name evidence="6" type="ORF">ND2E_0914</name>
</gene>
<dbReference type="PANTHER" id="PTHR47806:SF1">
    <property type="entry name" value="RIBOSOMAL PROTEIN UL3 GLUTAMINE METHYLTRANSFERASE"/>
    <property type="match status" value="1"/>
</dbReference>
<dbReference type="PATRIC" id="fig|28229.4.peg.4410"/>
<organism evidence="6 7">
    <name type="scientific">Colwellia psychrerythraea</name>
    <name type="common">Vibrio psychroerythus</name>
    <dbReference type="NCBI Taxonomy" id="28229"/>
    <lineage>
        <taxon>Bacteria</taxon>
        <taxon>Pseudomonadati</taxon>
        <taxon>Pseudomonadota</taxon>
        <taxon>Gammaproteobacteria</taxon>
        <taxon>Alteromonadales</taxon>
        <taxon>Colwelliaceae</taxon>
        <taxon>Colwellia</taxon>
    </lineage>
</organism>
<dbReference type="GO" id="GO:0005829">
    <property type="term" value="C:cytosol"/>
    <property type="evidence" value="ECO:0007669"/>
    <property type="project" value="TreeGrafter"/>
</dbReference>
<dbReference type="Proteomes" id="UP000029843">
    <property type="component" value="Unassembled WGS sequence"/>
</dbReference>
<dbReference type="FunFam" id="3.40.50.150:FF:000042">
    <property type="entry name" value="50S ribosomal protein L3 glutamine methyltransferase"/>
    <property type="match status" value="1"/>
</dbReference>
<dbReference type="GO" id="GO:0036009">
    <property type="term" value="F:protein-glutamine N-methyltransferase activity"/>
    <property type="evidence" value="ECO:0007669"/>
    <property type="project" value="UniProtKB-UniRule"/>
</dbReference>
<dbReference type="PIRSF" id="PIRSF037167">
    <property type="entry name" value="Mtase_YfcB_prd"/>
    <property type="match status" value="1"/>
</dbReference>
<dbReference type="Pfam" id="PF05175">
    <property type="entry name" value="MTS"/>
    <property type="match status" value="1"/>
</dbReference>
<evidence type="ECO:0000313" key="7">
    <source>
        <dbReference type="Proteomes" id="UP000029843"/>
    </source>
</evidence>
<dbReference type="CDD" id="cd02440">
    <property type="entry name" value="AdoMet_MTases"/>
    <property type="match status" value="1"/>
</dbReference>
<evidence type="ECO:0000256" key="2">
    <source>
        <dbReference type="ARBA" id="ARBA00022679"/>
    </source>
</evidence>
<dbReference type="InterPro" id="IPR007848">
    <property type="entry name" value="Small_mtfrase_dom"/>
</dbReference>
<reference evidence="6 7" key="1">
    <citation type="submission" date="2014-08" db="EMBL/GenBank/DDBJ databases">
        <title>Genomic and Phenotypic Diversity of Colwellia psychrerythraea strains from Disparate Marine Basins.</title>
        <authorList>
            <person name="Techtmann S.M."/>
            <person name="Stelling S.C."/>
            <person name="Utturkar S.M."/>
            <person name="Alshibli N."/>
            <person name="Harris A."/>
            <person name="Brown S.D."/>
            <person name="Hazen T.C."/>
        </authorList>
    </citation>
    <scope>NUCLEOTIDE SEQUENCE [LARGE SCALE GENOMIC DNA]</scope>
    <source>
        <strain evidence="6 7">ND2E</strain>
    </source>
</reference>
<dbReference type="NCBIfam" id="TIGR03533">
    <property type="entry name" value="L3_gln_methyl"/>
    <property type="match status" value="1"/>
</dbReference>
<dbReference type="EMBL" id="JQED01000056">
    <property type="protein sequence ID" value="KGJ86742.1"/>
    <property type="molecule type" value="Genomic_DNA"/>
</dbReference>
<accession>A0A099K9L0</accession>
<feature type="domain" description="Methyltransferase small" evidence="5">
    <location>
        <begin position="142"/>
        <end position="227"/>
    </location>
</feature>
<dbReference type="PROSITE" id="PS00092">
    <property type="entry name" value="N6_MTASE"/>
    <property type="match status" value="1"/>
</dbReference>
<keyword evidence="1 4" id="KW-0489">Methyltransferase</keyword>
<evidence type="ECO:0000256" key="4">
    <source>
        <dbReference type="HAMAP-Rule" id="MF_02125"/>
    </source>
</evidence>
<comment type="catalytic activity">
    <reaction evidence="4">
        <text>L-glutaminyl-[ribosomal protein uL3] + S-adenosyl-L-methionine = N(5)-methyl-L-glutaminyl-[ribosomal protein uL3] + S-adenosyl-L-homocysteine + H(+)</text>
        <dbReference type="Rhea" id="RHEA:45020"/>
        <dbReference type="Rhea" id="RHEA-COMP:11063"/>
        <dbReference type="Rhea" id="RHEA-COMP:11064"/>
        <dbReference type="ChEBI" id="CHEBI:15378"/>
        <dbReference type="ChEBI" id="CHEBI:30011"/>
        <dbReference type="ChEBI" id="CHEBI:57856"/>
        <dbReference type="ChEBI" id="CHEBI:59789"/>
        <dbReference type="ChEBI" id="CHEBI:61891"/>
        <dbReference type="EC" id="2.1.1.298"/>
    </reaction>
</comment>
<dbReference type="Gene3D" id="3.40.50.150">
    <property type="entry name" value="Vaccinia Virus protein VP39"/>
    <property type="match status" value="1"/>
</dbReference>
<comment type="similarity">
    <text evidence="4">Belongs to the protein N5-glutamine methyltransferase family. PrmB subfamily.</text>
</comment>
<evidence type="ECO:0000259" key="5">
    <source>
        <dbReference type="Pfam" id="PF05175"/>
    </source>
</evidence>
<dbReference type="InterPro" id="IPR004556">
    <property type="entry name" value="HemK-like"/>
</dbReference>
<evidence type="ECO:0000256" key="1">
    <source>
        <dbReference type="ARBA" id="ARBA00022603"/>
    </source>
</evidence>
<dbReference type="InterPro" id="IPR029063">
    <property type="entry name" value="SAM-dependent_MTases_sf"/>
</dbReference>
<dbReference type="EC" id="2.1.1.298" evidence="4"/>
<dbReference type="SUPFAM" id="SSF53335">
    <property type="entry name" value="S-adenosyl-L-methionine-dependent methyltransferases"/>
    <property type="match status" value="1"/>
</dbReference>
<name>A0A099K9L0_COLPS</name>
<evidence type="ECO:0000313" key="6">
    <source>
        <dbReference type="EMBL" id="KGJ86742.1"/>
    </source>
</evidence>
<dbReference type="InterPro" id="IPR017127">
    <property type="entry name" value="Ribosome_uL3_MTase"/>
</dbReference>
<comment type="function">
    <text evidence="4">Methylates ribosomal protein uL3 on a specific glutamine residue.</text>
</comment>
<dbReference type="HAMAP" id="MF_02125">
    <property type="entry name" value="L3_methyltr_PrmB"/>
    <property type="match status" value="1"/>
</dbReference>
<dbReference type="GO" id="GO:0032259">
    <property type="term" value="P:methylation"/>
    <property type="evidence" value="ECO:0007669"/>
    <property type="project" value="UniProtKB-KW"/>
</dbReference>
<evidence type="ECO:0000256" key="3">
    <source>
        <dbReference type="ARBA" id="ARBA00022691"/>
    </source>
</evidence>
<dbReference type="AlphaFoldDB" id="A0A099K9L0"/>
<dbReference type="NCBIfam" id="TIGR00536">
    <property type="entry name" value="hemK_fam"/>
    <property type="match status" value="1"/>
</dbReference>